<keyword evidence="4" id="KW-0489">Methyltransferase</keyword>
<keyword evidence="2" id="KW-0812">Transmembrane</keyword>
<proteinExistence type="inferred from homology"/>
<dbReference type="Pfam" id="PF01478">
    <property type="entry name" value="Peptidase_A24"/>
    <property type="match status" value="1"/>
</dbReference>
<feature type="transmembrane region" description="Helical" evidence="2">
    <location>
        <begin position="46"/>
        <end position="68"/>
    </location>
</feature>
<evidence type="ECO:0000256" key="1">
    <source>
        <dbReference type="ARBA" id="ARBA00005801"/>
    </source>
</evidence>
<feature type="domain" description="Prepilin type IV endopeptidase peptidase" evidence="3">
    <location>
        <begin position="9"/>
        <end position="115"/>
    </location>
</feature>
<evidence type="ECO:0000256" key="2">
    <source>
        <dbReference type="SAM" id="Phobius"/>
    </source>
</evidence>
<accession>A0A839EPM8</accession>
<feature type="transmembrane region" description="Helical" evidence="2">
    <location>
        <begin position="101"/>
        <end position="118"/>
    </location>
</feature>
<comment type="similarity">
    <text evidence="1">Belongs to the peptidase A24 family.</text>
</comment>
<dbReference type="Proteomes" id="UP000549052">
    <property type="component" value="Unassembled WGS sequence"/>
</dbReference>
<dbReference type="InterPro" id="IPR000045">
    <property type="entry name" value="Prepilin_IV_endopep_pep"/>
</dbReference>
<keyword evidence="4" id="KW-0808">Transferase</keyword>
<gene>
    <name evidence="4" type="ORF">FHW16_005779</name>
</gene>
<dbReference type="GO" id="GO:0006465">
    <property type="term" value="P:signal peptide processing"/>
    <property type="evidence" value="ECO:0007669"/>
    <property type="project" value="TreeGrafter"/>
</dbReference>
<comment type="caution">
    <text evidence="4">The sequence shown here is derived from an EMBL/GenBank/DDBJ whole genome shotgun (WGS) entry which is preliminary data.</text>
</comment>
<protein>
    <submittedName>
        <fullName evidence="4">Leader peptidase (Prepilin peptidase)/N-methyltransferase</fullName>
        <ecNumber evidence="4">2.1.1.-</ecNumber>
        <ecNumber evidence="4">3.4.23.43</ecNumber>
    </submittedName>
</protein>
<sequence length="159" mass="17704">MGDPAVFAILIIIVAAICYFDFRFFVVPDWLNLLLFGTGIMMKGLAGWHDAVMALLVATGVSLMLFLVREVHRRYTGRIGLGLGDVKLAGASSVWFSPWNFPLYLFFASLTALIYYALRYGISGRESRTLRIPFGPFLGLALLATWGAEHIGYFKFAPQ</sequence>
<dbReference type="RefSeq" id="WP_182552735.1">
    <property type="nucleotide sequence ID" value="NZ_JACGXN010000021.1"/>
</dbReference>
<dbReference type="AlphaFoldDB" id="A0A839EPM8"/>
<feature type="transmembrane region" description="Helical" evidence="2">
    <location>
        <begin position="130"/>
        <end position="148"/>
    </location>
</feature>
<dbReference type="GO" id="GO:0032259">
    <property type="term" value="P:methylation"/>
    <property type="evidence" value="ECO:0007669"/>
    <property type="project" value="UniProtKB-KW"/>
</dbReference>
<dbReference type="GO" id="GO:0008168">
    <property type="term" value="F:methyltransferase activity"/>
    <property type="evidence" value="ECO:0007669"/>
    <property type="project" value="UniProtKB-KW"/>
</dbReference>
<dbReference type="Gene3D" id="1.20.120.1220">
    <property type="match status" value="1"/>
</dbReference>
<feature type="transmembrane region" description="Helical" evidence="2">
    <location>
        <begin position="7"/>
        <end position="26"/>
    </location>
</feature>
<evidence type="ECO:0000313" key="4">
    <source>
        <dbReference type="EMBL" id="MBA8882031.1"/>
    </source>
</evidence>
<keyword evidence="5" id="KW-1185">Reference proteome</keyword>
<reference evidence="4 5" key="1">
    <citation type="submission" date="2020-07" db="EMBL/GenBank/DDBJ databases">
        <title>Genomic Encyclopedia of Type Strains, Phase IV (KMG-V): Genome sequencing to study the core and pangenomes of soil and plant-associated prokaryotes.</title>
        <authorList>
            <person name="Whitman W."/>
        </authorList>
    </citation>
    <scope>NUCLEOTIDE SEQUENCE [LARGE SCALE GENOMIC DNA]</scope>
    <source>
        <strain evidence="4 5">AN3</strain>
    </source>
</reference>
<dbReference type="GO" id="GO:0005886">
    <property type="term" value="C:plasma membrane"/>
    <property type="evidence" value="ECO:0007669"/>
    <property type="project" value="TreeGrafter"/>
</dbReference>
<evidence type="ECO:0000313" key="5">
    <source>
        <dbReference type="Proteomes" id="UP000549052"/>
    </source>
</evidence>
<keyword evidence="2" id="KW-0472">Membrane</keyword>
<keyword evidence="4" id="KW-0378">Hydrolase</keyword>
<evidence type="ECO:0000259" key="3">
    <source>
        <dbReference type="Pfam" id="PF01478"/>
    </source>
</evidence>
<dbReference type="PANTHER" id="PTHR30487:SF0">
    <property type="entry name" value="PREPILIN LEADER PEPTIDASE_N-METHYLTRANSFERASE-RELATED"/>
    <property type="match status" value="1"/>
</dbReference>
<dbReference type="EC" id="2.1.1.-" evidence="4"/>
<dbReference type="InterPro" id="IPR050882">
    <property type="entry name" value="Prepilin_peptidase/N-MTase"/>
</dbReference>
<dbReference type="GO" id="GO:0004190">
    <property type="term" value="F:aspartic-type endopeptidase activity"/>
    <property type="evidence" value="ECO:0007669"/>
    <property type="project" value="UniProtKB-EC"/>
</dbReference>
<dbReference type="EMBL" id="JACGXN010000021">
    <property type="protein sequence ID" value="MBA8882031.1"/>
    <property type="molecule type" value="Genomic_DNA"/>
</dbReference>
<name>A0A839EPM8_9HYPH</name>
<dbReference type="EC" id="3.4.23.43" evidence="4"/>
<dbReference type="PANTHER" id="PTHR30487">
    <property type="entry name" value="TYPE 4 PREPILIN-LIKE PROTEINS LEADER PEPTIDE-PROCESSING ENZYME"/>
    <property type="match status" value="1"/>
</dbReference>
<keyword evidence="2" id="KW-1133">Transmembrane helix</keyword>
<organism evidence="4 5">
    <name type="scientific">Phyllobacterium myrsinacearum</name>
    <dbReference type="NCBI Taxonomy" id="28101"/>
    <lineage>
        <taxon>Bacteria</taxon>
        <taxon>Pseudomonadati</taxon>
        <taxon>Pseudomonadota</taxon>
        <taxon>Alphaproteobacteria</taxon>
        <taxon>Hyphomicrobiales</taxon>
        <taxon>Phyllobacteriaceae</taxon>
        <taxon>Phyllobacterium</taxon>
    </lineage>
</organism>